<evidence type="ECO:0000256" key="2">
    <source>
        <dbReference type="ARBA" id="ARBA00022833"/>
    </source>
</evidence>
<dbReference type="Proteomes" id="UP000623842">
    <property type="component" value="Unassembled WGS sequence"/>
</dbReference>
<comment type="subcellular location">
    <subcellularLocation>
        <location evidence="6">Cytoplasm</location>
    </subcellularLocation>
</comment>
<reference evidence="7" key="1">
    <citation type="journal article" date="2014" name="Int. J. Syst. Evol. Microbiol.">
        <title>Complete genome sequence of Corynebacterium casei LMG S-19264T (=DSM 44701T), isolated from a smear-ripened cheese.</title>
        <authorList>
            <consortium name="US DOE Joint Genome Institute (JGI-PGF)"/>
            <person name="Walter F."/>
            <person name="Albersmeier A."/>
            <person name="Kalinowski J."/>
            <person name="Ruckert C."/>
        </authorList>
    </citation>
    <scope>NUCLEOTIDE SEQUENCE</scope>
    <source>
        <strain evidence="7">KCTC 42731</strain>
    </source>
</reference>
<keyword evidence="4 6" id="KW-0143">Chaperone</keyword>
<dbReference type="InterPro" id="IPR023212">
    <property type="entry name" value="Hsp33_helix_hairpin_bin_dom_sf"/>
</dbReference>
<feature type="disulfide bond" description="Redox-active" evidence="6">
    <location>
        <begin position="231"/>
        <end position="233"/>
    </location>
</feature>
<comment type="similarity">
    <text evidence="6">Belongs to the HSP33 family.</text>
</comment>
<evidence type="ECO:0000313" key="7">
    <source>
        <dbReference type="EMBL" id="GHG03868.1"/>
    </source>
</evidence>
<comment type="caution">
    <text evidence="7">The sequence shown here is derived from an EMBL/GenBank/DDBJ whole genome shotgun (WGS) entry which is preliminary data.</text>
</comment>
<evidence type="ECO:0000313" key="8">
    <source>
        <dbReference type="Proteomes" id="UP000623842"/>
    </source>
</evidence>
<evidence type="ECO:0000256" key="1">
    <source>
        <dbReference type="ARBA" id="ARBA00022490"/>
    </source>
</evidence>
<keyword evidence="3 6" id="KW-1015">Disulfide bond</keyword>
<keyword evidence="5 6" id="KW-0676">Redox-active center</keyword>
<name>A0A919BP17_9GAMM</name>
<dbReference type="PANTHER" id="PTHR30111">
    <property type="entry name" value="33 KDA CHAPERONIN"/>
    <property type="match status" value="1"/>
</dbReference>
<keyword evidence="1 6" id="KW-0963">Cytoplasm</keyword>
<proteinExistence type="inferred from homology"/>
<protein>
    <recommendedName>
        <fullName evidence="6">33 kDa chaperonin</fullName>
    </recommendedName>
    <alternativeName>
        <fullName evidence="6">Heat shock protein 33 homolog</fullName>
        <shortName evidence="6">HSP33</shortName>
    </alternativeName>
</protein>
<gene>
    <name evidence="6 7" type="primary">hslO</name>
    <name evidence="7" type="ORF">GCM10017161_36520</name>
</gene>
<evidence type="ECO:0000256" key="5">
    <source>
        <dbReference type="ARBA" id="ARBA00023284"/>
    </source>
</evidence>
<dbReference type="PIRSF" id="PIRSF005261">
    <property type="entry name" value="Heat_shock_Hsp33"/>
    <property type="match status" value="1"/>
</dbReference>
<comment type="PTM">
    <text evidence="6">Under oxidizing conditions two disulfide bonds are formed involving the reactive cysteines. Under reducing conditions zinc is bound to the reactive cysteines and the protein is inactive.</text>
</comment>
<dbReference type="PANTHER" id="PTHR30111:SF1">
    <property type="entry name" value="33 KDA CHAPERONIN"/>
    <property type="match status" value="1"/>
</dbReference>
<dbReference type="CDD" id="cd00498">
    <property type="entry name" value="Hsp33"/>
    <property type="match status" value="1"/>
</dbReference>
<dbReference type="InterPro" id="IPR000397">
    <property type="entry name" value="Heat_shock_Hsp33"/>
</dbReference>
<evidence type="ECO:0000256" key="4">
    <source>
        <dbReference type="ARBA" id="ARBA00023186"/>
    </source>
</evidence>
<evidence type="ECO:0000256" key="3">
    <source>
        <dbReference type="ARBA" id="ARBA00023157"/>
    </source>
</evidence>
<dbReference type="InterPro" id="IPR016153">
    <property type="entry name" value="Heat_shock_Hsp33_N"/>
</dbReference>
<dbReference type="NCBIfam" id="NF001033">
    <property type="entry name" value="PRK00114.1"/>
    <property type="match status" value="1"/>
</dbReference>
<dbReference type="Gene3D" id="3.90.1280.10">
    <property type="entry name" value="HSP33 redox switch-like"/>
    <property type="match status" value="1"/>
</dbReference>
<dbReference type="HAMAP" id="MF_00117">
    <property type="entry name" value="HslO"/>
    <property type="match status" value="1"/>
</dbReference>
<dbReference type="Gene3D" id="1.10.287.480">
    <property type="entry name" value="helix hairpin bin"/>
    <property type="match status" value="1"/>
</dbReference>
<keyword evidence="8" id="KW-1185">Reference proteome</keyword>
<feature type="disulfide bond" description="Redox-active" evidence="6">
    <location>
        <begin position="264"/>
        <end position="267"/>
    </location>
</feature>
<dbReference type="GO" id="GO:0044183">
    <property type="term" value="F:protein folding chaperone"/>
    <property type="evidence" value="ECO:0007669"/>
    <property type="project" value="TreeGrafter"/>
</dbReference>
<dbReference type="SUPFAM" id="SSF118352">
    <property type="entry name" value="HSP33 redox switch-like"/>
    <property type="match status" value="1"/>
</dbReference>
<dbReference type="GO" id="GO:0005737">
    <property type="term" value="C:cytoplasm"/>
    <property type="evidence" value="ECO:0007669"/>
    <property type="project" value="UniProtKB-SubCell"/>
</dbReference>
<dbReference type="Pfam" id="PF01430">
    <property type="entry name" value="HSP33"/>
    <property type="match status" value="1"/>
</dbReference>
<accession>A0A919BP17</accession>
<dbReference type="GO" id="GO:0042026">
    <property type="term" value="P:protein refolding"/>
    <property type="evidence" value="ECO:0007669"/>
    <property type="project" value="TreeGrafter"/>
</dbReference>
<sequence length="287" mass="32242">MISSSDQLNRYLFDNLHARGELVQLSSTFQNIVKAHNYPEGVKALLGELITVTSLLTATLKLEGEIAVQLQGDGPVDYFAVNANHQQEIRGIAKVTQATNAVGLKDLVGKGNMIITIRPTKGEPYQGVVALEHDTLAQCLSHYFEVSEQIPTKLWLFHNKENSEVAGALVQLLPDSDDKAQQLNDFEHLCQLTDTIKPEEIFTLDAETLLYRLYHQETVRIFEPQAVTNKCSCSRDKCESAIIHLGESEIKEIITQDGSLNMTCDYCLTNYQFDEQHLLQLINQNKH</sequence>
<evidence type="ECO:0000256" key="6">
    <source>
        <dbReference type="HAMAP-Rule" id="MF_00117"/>
    </source>
</evidence>
<reference evidence="7" key="2">
    <citation type="submission" date="2020-09" db="EMBL/GenBank/DDBJ databases">
        <authorList>
            <person name="Sun Q."/>
            <person name="Kim S."/>
        </authorList>
    </citation>
    <scope>NUCLEOTIDE SEQUENCE</scope>
    <source>
        <strain evidence="7">KCTC 42731</strain>
    </source>
</reference>
<dbReference type="EMBL" id="BNCK01000010">
    <property type="protein sequence ID" value="GHG03868.1"/>
    <property type="molecule type" value="Genomic_DNA"/>
</dbReference>
<dbReference type="SUPFAM" id="SSF64397">
    <property type="entry name" value="Hsp33 domain"/>
    <property type="match status" value="1"/>
</dbReference>
<comment type="function">
    <text evidence="6">Redox regulated molecular chaperone. Protects both thermally unfolding and oxidatively damaged proteins from irreversible aggregation. Plays an important role in the bacterial defense system toward oxidative stress.</text>
</comment>
<organism evidence="7 8">
    <name type="scientific">Thalassotalea marina</name>
    <dbReference type="NCBI Taxonomy" id="1673741"/>
    <lineage>
        <taxon>Bacteria</taxon>
        <taxon>Pseudomonadati</taxon>
        <taxon>Pseudomonadota</taxon>
        <taxon>Gammaproteobacteria</taxon>
        <taxon>Alteromonadales</taxon>
        <taxon>Colwelliaceae</taxon>
        <taxon>Thalassotalea</taxon>
    </lineage>
</organism>
<dbReference type="Gene3D" id="3.55.30.10">
    <property type="entry name" value="Hsp33 domain"/>
    <property type="match status" value="1"/>
</dbReference>
<dbReference type="AlphaFoldDB" id="A0A919BP17"/>
<dbReference type="InterPro" id="IPR016154">
    <property type="entry name" value="Heat_shock_Hsp33_C"/>
</dbReference>
<dbReference type="GO" id="GO:0051082">
    <property type="term" value="F:unfolded protein binding"/>
    <property type="evidence" value="ECO:0007669"/>
    <property type="project" value="UniProtKB-UniRule"/>
</dbReference>
<keyword evidence="2 6" id="KW-0862">Zinc</keyword>